<name>A0AA88KUV0_ARTSF</name>
<evidence type="ECO:0000313" key="12">
    <source>
        <dbReference type="EMBL" id="KAK2707893.1"/>
    </source>
</evidence>
<dbReference type="GO" id="GO:0016758">
    <property type="term" value="F:hexosyltransferase activity"/>
    <property type="evidence" value="ECO:0007669"/>
    <property type="project" value="InterPro"/>
</dbReference>
<keyword evidence="8 10" id="KW-0333">Golgi apparatus</keyword>
<protein>
    <recommendedName>
        <fullName evidence="10">Hexosyltransferase</fullName>
        <ecNumber evidence="10">2.4.1.-</ecNumber>
    </recommendedName>
</protein>
<dbReference type="AlphaFoldDB" id="A0AA88KUV0"/>
<dbReference type="PANTHER" id="PTHR11214">
    <property type="entry name" value="BETA-1,3-N-ACETYLGLUCOSAMINYLTRANSFERASE"/>
    <property type="match status" value="1"/>
</dbReference>
<organism evidence="12 13">
    <name type="scientific">Artemia franciscana</name>
    <name type="common">Brine shrimp</name>
    <name type="synonym">Artemia sanfranciscana</name>
    <dbReference type="NCBI Taxonomy" id="6661"/>
    <lineage>
        <taxon>Eukaryota</taxon>
        <taxon>Metazoa</taxon>
        <taxon>Ecdysozoa</taxon>
        <taxon>Arthropoda</taxon>
        <taxon>Crustacea</taxon>
        <taxon>Branchiopoda</taxon>
        <taxon>Anostraca</taxon>
        <taxon>Artemiidae</taxon>
        <taxon>Artemia</taxon>
    </lineage>
</organism>
<keyword evidence="6" id="KW-0735">Signal-anchor</keyword>
<keyword evidence="9" id="KW-0472">Membrane</keyword>
<dbReference type="GO" id="GO:0000139">
    <property type="term" value="C:Golgi membrane"/>
    <property type="evidence" value="ECO:0007669"/>
    <property type="project" value="UniProtKB-SubCell"/>
</dbReference>
<evidence type="ECO:0000256" key="7">
    <source>
        <dbReference type="ARBA" id="ARBA00022989"/>
    </source>
</evidence>
<dbReference type="Pfam" id="PF01762">
    <property type="entry name" value="Galactosyl_T"/>
    <property type="match status" value="1"/>
</dbReference>
<evidence type="ECO:0000256" key="4">
    <source>
        <dbReference type="ARBA" id="ARBA00022679"/>
    </source>
</evidence>
<dbReference type="GO" id="GO:0006493">
    <property type="term" value="P:protein O-linked glycosylation"/>
    <property type="evidence" value="ECO:0007669"/>
    <property type="project" value="TreeGrafter"/>
</dbReference>
<evidence type="ECO:0000256" key="10">
    <source>
        <dbReference type="RuleBase" id="RU363063"/>
    </source>
</evidence>
<keyword evidence="7" id="KW-1133">Transmembrane helix</keyword>
<evidence type="ECO:0000256" key="8">
    <source>
        <dbReference type="ARBA" id="ARBA00023034"/>
    </source>
</evidence>
<keyword evidence="11" id="KW-0732">Signal</keyword>
<proteinExistence type="inferred from homology"/>
<comment type="subcellular location">
    <subcellularLocation>
        <location evidence="1 10">Golgi apparatus membrane</location>
        <topology evidence="1 10">Single-pass type II membrane protein</topology>
    </subcellularLocation>
</comment>
<dbReference type="EMBL" id="JAVRJZ010000019">
    <property type="protein sequence ID" value="KAK2707893.1"/>
    <property type="molecule type" value="Genomic_DNA"/>
</dbReference>
<reference evidence="12" key="1">
    <citation type="submission" date="2023-07" db="EMBL/GenBank/DDBJ databases">
        <title>Chromosome-level genome assembly of Artemia franciscana.</title>
        <authorList>
            <person name="Jo E."/>
        </authorList>
    </citation>
    <scope>NUCLEOTIDE SEQUENCE</scope>
    <source>
        <tissue evidence="12">Whole body</tissue>
    </source>
</reference>
<keyword evidence="5" id="KW-0812">Transmembrane</keyword>
<sequence length="319" mass="37474">MKMGSRFALVFFLWMHLSATFELSETALDQTRFLAEPLIDCDNIDFLIFVHSRPENFYVRKVIRSTWGGVFISSGKKFQTAFVVGNPEKQMKRLNSEYTEEVLNKLNLEIKQNKDILHLDKVDRYELLAMKHMASYKWINESCSKPKYFIKADDDLFMDLHHFTDYFTKNFNLEKAFYCHVQSDISPQREGKWEVTKQDYLEDKYPEFCSGLAYTTTLPVIQEVLHKSSSHKWIWVDDVLVTGIFGRNTKHYHLNLRYSFDFEDLHAWAVESTFKNFGTCQLLGADSRHGFVRGAIAIDEGAHGTIWREVQKRKVYKLP</sequence>
<keyword evidence="13" id="KW-1185">Reference proteome</keyword>
<evidence type="ECO:0000256" key="6">
    <source>
        <dbReference type="ARBA" id="ARBA00022968"/>
    </source>
</evidence>
<evidence type="ECO:0000256" key="1">
    <source>
        <dbReference type="ARBA" id="ARBA00004323"/>
    </source>
</evidence>
<dbReference type="PANTHER" id="PTHR11214:SF364">
    <property type="entry name" value="HEXOSYLTRANSFERASE"/>
    <property type="match status" value="1"/>
</dbReference>
<evidence type="ECO:0000256" key="5">
    <source>
        <dbReference type="ARBA" id="ARBA00022692"/>
    </source>
</evidence>
<keyword evidence="4" id="KW-0808">Transferase</keyword>
<evidence type="ECO:0000256" key="11">
    <source>
        <dbReference type="SAM" id="SignalP"/>
    </source>
</evidence>
<comment type="caution">
    <text evidence="12">The sequence shown here is derived from an EMBL/GenBank/DDBJ whole genome shotgun (WGS) entry which is preliminary data.</text>
</comment>
<evidence type="ECO:0000256" key="9">
    <source>
        <dbReference type="ARBA" id="ARBA00023136"/>
    </source>
</evidence>
<gene>
    <name evidence="12" type="ORF">QYM36_015541</name>
</gene>
<feature type="chain" id="PRO_5041693131" description="Hexosyltransferase" evidence="11">
    <location>
        <begin position="21"/>
        <end position="319"/>
    </location>
</feature>
<comment type="similarity">
    <text evidence="2 10">Belongs to the glycosyltransferase 31 family.</text>
</comment>
<evidence type="ECO:0000313" key="13">
    <source>
        <dbReference type="Proteomes" id="UP001187531"/>
    </source>
</evidence>
<dbReference type="InterPro" id="IPR002659">
    <property type="entry name" value="Glyco_trans_31"/>
</dbReference>
<evidence type="ECO:0000256" key="3">
    <source>
        <dbReference type="ARBA" id="ARBA00022676"/>
    </source>
</evidence>
<accession>A0AA88KUV0</accession>
<keyword evidence="3 10" id="KW-0328">Glycosyltransferase</keyword>
<dbReference type="Gene3D" id="3.90.550.50">
    <property type="match status" value="1"/>
</dbReference>
<dbReference type="EC" id="2.4.1.-" evidence="10"/>
<evidence type="ECO:0000256" key="2">
    <source>
        <dbReference type="ARBA" id="ARBA00008661"/>
    </source>
</evidence>
<dbReference type="Proteomes" id="UP001187531">
    <property type="component" value="Unassembled WGS sequence"/>
</dbReference>
<feature type="signal peptide" evidence="11">
    <location>
        <begin position="1"/>
        <end position="20"/>
    </location>
</feature>